<gene>
    <name evidence="2" type="ORF">ACFO6V_28205</name>
</gene>
<evidence type="ECO:0000259" key="1">
    <source>
        <dbReference type="Pfam" id="PF13391"/>
    </source>
</evidence>
<dbReference type="InterPro" id="IPR003615">
    <property type="entry name" value="HNH_nuc"/>
</dbReference>
<dbReference type="GO" id="GO:0004519">
    <property type="term" value="F:endonuclease activity"/>
    <property type="evidence" value="ECO:0007669"/>
    <property type="project" value="UniProtKB-KW"/>
</dbReference>
<accession>A0ABV9HQJ8</accession>
<keyword evidence="2" id="KW-0540">Nuclease</keyword>
<dbReference type="EMBL" id="JBHSFI010000012">
    <property type="protein sequence ID" value="MFC4632158.1"/>
    <property type="molecule type" value="Genomic_DNA"/>
</dbReference>
<sequence>MTTDGGSRYDDQLGIEYLYDSKVQNHKRLQVGDPIALWDGERLLGISVIEQIKEIPGTKTMQRCPRCGKTRPNPPSKAKPRFRCSNTACRSEFDTPHLEKVDVTMYTARYDAAWTALDGLLDEGEIRPFILKSGSFNSIREIEWPAFQQALANKNAHRALDRVLARVPDLSWPTTTEPHIELVHGFKHSIVRVRRGQRKFREHILASQGSNCAFTGSAPPRVLEAGHLYSYAQLGEHFEHGGLMLRRDIHRLFDDGLLSVDPTRLRIDVASDLAEYPQYAGLHDQPLATQLRTEQVEWLDNHWREHRELSPLDRS</sequence>
<dbReference type="RefSeq" id="WP_377142518.1">
    <property type="nucleotide sequence ID" value="NZ_JBHSFI010000012.1"/>
</dbReference>
<evidence type="ECO:0000313" key="2">
    <source>
        <dbReference type="EMBL" id="MFC4632158.1"/>
    </source>
</evidence>
<evidence type="ECO:0000313" key="3">
    <source>
        <dbReference type="Proteomes" id="UP001596011"/>
    </source>
</evidence>
<comment type="caution">
    <text evidence="2">The sequence shown here is derived from an EMBL/GenBank/DDBJ whole genome shotgun (WGS) entry which is preliminary data.</text>
</comment>
<reference evidence="3" key="1">
    <citation type="journal article" date="2019" name="Int. J. Syst. Evol. Microbiol.">
        <title>The Global Catalogue of Microorganisms (GCM) 10K type strain sequencing project: providing services to taxonomists for standard genome sequencing and annotation.</title>
        <authorList>
            <consortium name="The Broad Institute Genomics Platform"/>
            <consortium name="The Broad Institute Genome Sequencing Center for Infectious Disease"/>
            <person name="Wu L."/>
            <person name="Ma J."/>
        </authorList>
    </citation>
    <scope>NUCLEOTIDE SEQUENCE [LARGE SCALE GENOMIC DNA]</scope>
    <source>
        <strain evidence="3">CCUG 42722</strain>
    </source>
</reference>
<protein>
    <submittedName>
        <fullName evidence="2">HNH endonuclease</fullName>
    </submittedName>
</protein>
<name>A0ABV9HQJ8_9MICO</name>
<keyword evidence="3" id="KW-1185">Reference proteome</keyword>
<organism evidence="2 3">
    <name type="scientific">Promicromonospora alba</name>
    <dbReference type="NCBI Taxonomy" id="1616110"/>
    <lineage>
        <taxon>Bacteria</taxon>
        <taxon>Bacillati</taxon>
        <taxon>Actinomycetota</taxon>
        <taxon>Actinomycetes</taxon>
        <taxon>Micrococcales</taxon>
        <taxon>Promicromonosporaceae</taxon>
        <taxon>Promicromonospora</taxon>
    </lineage>
</organism>
<proteinExistence type="predicted"/>
<feature type="domain" description="HNH nuclease" evidence="1">
    <location>
        <begin position="212"/>
        <end position="261"/>
    </location>
</feature>
<dbReference type="Proteomes" id="UP001596011">
    <property type="component" value="Unassembled WGS sequence"/>
</dbReference>
<keyword evidence="2" id="KW-0255">Endonuclease</keyword>
<dbReference type="Pfam" id="PF13391">
    <property type="entry name" value="HNH_2"/>
    <property type="match status" value="1"/>
</dbReference>
<keyword evidence="2" id="KW-0378">Hydrolase</keyword>